<sequence>MKLLILLLVLLLSGCGPGLKDGMTHIKNGYYFAFMGADQNIIYYEGNEREEGVIIDSMVTQFLMVDEVLYLSRRSLIYDFANGLRSLSGKGNCQYYAIDTDTHKISGPFSKEQVIEMKDWLPLIRVVASGNVMVQSRYCKLNFLAKPVEATPHSKLKVTPIQN</sequence>
<dbReference type="AlphaFoldDB" id="A0A0U2Y0B9"/>
<accession>A0A0U2Y0B9</accession>
<proteinExistence type="predicted"/>
<gene>
    <name evidence="1" type="ORF">AT705_12415</name>
</gene>
<reference evidence="1 2" key="1">
    <citation type="submission" date="2015-12" db="EMBL/GenBank/DDBJ databases">
        <title>Complete genome sequence of Pseudoalteromonas rubra SCSIO 6842, harboring a conjugative plasmid.</title>
        <authorList>
            <person name="Li B."/>
            <person name="Wang X."/>
        </authorList>
    </citation>
    <scope>NUCLEOTIDE SEQUENCE [LARGE SCALE GENOMIC DNA]</scope>
    <source>
        <strain evidence="1 2">SCSIO 6842</strain>
    </source>
</reference>
<name>A0A0U2Y0B9_9GAMM</name>
<dbReference type="KEGG" id="prr:AT705_12415"/>
<evidence type="ECO:0008006" key="3">
    <source>
        <dbReference type="Google" id="ProtNLM"/>
    </source>
</evidence>
<dbReference type="RefSeq" id="WP_058796830.1">
    <property type="nucleotide sequence ID" value="NZ_CP013611.1"/>
</dbReference>
<evidence type="ECO:0000313" key="1">
    <source>
        <dbReference type="EMBL" id="ALU43682.1"/>
    </source>
</evidence>
<dbReference type="PROSITE" id="PS51257">
    <property type="entry name" value="PROKAR_LIPOPROTEIN"/>
    <property type="match status" value="1"/>
</dbReference>
<protein>
    <recommendedName>
        <fullName evidence="3">Lipoprotein</fullName>
    </recommendedName>
</protein>
<evidence type="ECO:0000313" key="2">
    <source>
        <dbReference type="Proteomes" id="UP000069015"/>
    </source>
</evidence>
<dbReference type="Proteomes" id="UP000069015">
    <property type="component" value="Chromosome 1"/>
</dbReference>
<organism evidence="1 2">
    <name type="scientific">Pseudoalteromonas rubra</name>
    <dbReference type="NCBI Taxonomy" id="43658"/>
    <lineage>
        <taxon>Bacteria</taxon>
        <taxon>Pseudomonadati</taxon>
        <taxon>Pseudomonadota</taxon>
        <taxon>Gammaproteobacteria</taxon>
        <taxon>Alteromonadales</taxon>
        <taxon>Pseudoalteromonadaceae</taxon>
        <taxon>Pseudoalteromonas</taxon>
    </lineage>
</organism>
<dbReference type="EMBL" id="CP013611">
    <property type="protein sequence ID" value="ALU43682.1"/>
    <property type="molecule type" value="Genomic_DNA"/>
</dbReference>